<comment type="caution">
    <text evidence="5">The sequence shown here is derived from an EMBL/GenBank/DDBJ whole genome shotgun (WGS) entry which is preliminary data.</text>
</comment>
<gene>
    <name evidence="5" type="ORF">C1SCF055_LOCUS4166</name>
</gene>
<keyword evidence="1" id="KW-0560">Oxidoreductase</keyword>
<dbReference type="Gene3D" id="3.40.50.80">
    <property type="entry name" value="Nucleotide-binding domain of ferredoxin-NADP reductase (FNR) module"/>
    <property type="match status" value="1"/>
</dbReference>
<dbReference type="GO" id="GO:0006952">
    <property type="term" value="P:defense response"/>
    <property type="evidence" value="ECO:0007669"/>
    <property type="project" value="TreeGrafter"/>
</dbReference>
<dbReference type="PANTHER" id="PTHR11972">
    <property type="entry name" value="NADPH OXIDASE"/>
    <property type="match status" value="1"/>
</dbReference>
<proteinExistence type="predicted"/>
<dbReference type="Pfam" id="PF08030">
    <property type="entry name" value="NAD_binding_6"/>
    <property type="match status" value="1"/>
</dbReference>
<evidence type="ECO:0000313" key="6">
    <source>
        <dbReference type="EMBL" id="CAL4763205.1"/>
    </source>
</evidence>
<dbReference type="Pfam" id="PF08022">
    <property type="entry name" value="FAD_binding_8"/>
    <property type="match status" value="1"/>
</dbReference>
<dbReference type="InterPro" id="IPR000778">
    <property type="entry name" value="Cyt_b245_heavy_chain"/>
</dbReference>
<feature type="transmembrane region" description="Helical" evidence="3">
    <location>
        <begin position="428"/>
        <end position="447"/>
    </location>
</feature>
<dbReference type="Proteomes" id="UP001152797">
    <property type="component" value="Unassembled WGS sequence"/>
</dbReference>
<feature type="transmembrane region" description="Helical" evidence="3">
    <location>
        <begin position="577"/>
        <end position="598"/>
    </location>
</feature>
<dbReference type="SUPFAM" id="SSF63380">
    <property type="entry name" value="Riboflavin synthase domain-like"/>
    <property type="match status" value="1"/>
</dbReference>
<keyword evidence="7" id="KW-1185">Reference proteome</keyword>
<feature type="transmembrane region" description="Helical" evidence="3">
    <location>
        <begin position="244"/>
        <end position="268"/>
    </location>
</feature>
<evidence type="ECO:0000256" key="3">
    <source>
        <dbReference type="SAM" id="Phobius"/>
    </source>
</evidence>
<feature type="transmembrane region" description="Helical" evidence="3">
    <location>
        <begin position="301"/>
        <end position="321"/>
    </location>
</feature>
<dbReference type="PROSITE" id="PS51384">
    <property type="entry name" value="FAD_FR"/>
    <property type="match status" value="1"/>
</dbReference>
<evidence type="ECO:0000313" key="7">
    <source>
        <dbReference type="Proteomes" id="UP001152797"/>
    </source>
</evidence>
<keyword evidence="3" id="KW-1133">Transmembrane helix</keyword>
<reference evidence="6 7" key="2">
    <citation type="submission" date="2024-05" db="EMBL/GenBank/DDBJ databases">
        <authorList>
            <person name="Chen Y."/>
            <person name="Shah S."/>
            <person name="Dougan E. K."/>
            <person name="Thang M."/>
            <person name="Chan C."/>
        </authorList>
    </citation>
    <scope>NUCLEOTIDE SEQUENCE [LARGE SCALE GENOMIC DNA]</scope>
</reference>
<feature type="domain" description="FAD-binding FR-type" evidence="4">
    <location>
        <begin position="442"/>
        <end position="571"/>
    </location>
</feature>
<keyword evidence="3" id="KW-0472">Membrane</keyword>
<evidence type="ECO:0000313" key="5">
    <source>
        <dbReference type="EMBL" id="CAI3975893.1"/>
    </source>
</evidence>
<protein>
    <submittedName>
        <fullName evidence="6">Superoxide-generating NADPH oxidase heavy chain subunit C</fullName>
    </submittedName>
</protein>
<dbReference type="CDD" id="cd06186">
    <property type="entry name" value="NOX_Duox_like_FAD_NADP"/>
    <property type="match status" value="1"/>
</dbReference>
<dbReference type="EMBL" id="CAMXCT030000230">
    <property type="protein sequence ID" value="CAL4763205.1"/>
    <property type="molecule type" value="Genomic_DNA"/>
</dbReference>
<dbReference type="InterPro" id="IPR050369">
    <property type="entry name" value="RBOH/FRE"/>
</dbReference>
<dbReference type="PRINTS" id="PR00466">
    <property type="entry name" value="GP91PHOX"/>
</dbReference>
<dbReference type="OrthoDB" id="423121at2759"/>
<dbReference type="InterPro" id="IPR017927">
    <property type="entry name" value="FAD-bd_FR_type"/>
</dbReference>
<feature type="compositionally biased region" description="Polar residues" evidence="2">
    <location>
        <begin position="116"/>
        <end position="126"/>
    </location>
</feature>
<feature type="transmembrane region" description="Helical" evidence="3">
    <location>
        <begin position="203"/>
        <end position="224"/>
    </location>
</feature>
<reference evidence="5" key="1">
    <citation type="submission" date="2022-10" db="EMBL/GenBank/DDBJ databases">
        <authorList>
            <person name="Chen Y."/>
            <person name="Dougan E. K."/>
            <person name="Chan C."/>
            <person name="Rhodes N."/>
            <person name="Thang M."/>
        </authorList>
    </citation>
    <scope>NUCLEOTIDE SEQUENCE</scope>
</reference>
<evidence type="ECO:0000256" key="1">
    <source>
        <dbReference type="ARBA" id="ARBA00023002"/>
    </source>
</evidence>
<dbReference type="InterPro" id="IPR013112">
    <property type="entry name" value="FAD-bd_8"/>
</dbReference>
<evidence type="ECO:0000259" key="4">
    <source>
        <dbReference type="PROSITE" id="PS51384"/>
    </source>
</evidence>
<dbReference type="InterPro" id="IPR039261">
    <property type="entry name" value="FNR_nucleotide-bd"/>
</dbReference>
<sequence length="825" mass="92517">MPRPPVELELEAKVQMPELDDLAVQEISQLVFQDDRWQTAQQQLQMRALSREQALKMLQEGAEMYGFWPDLARETLESLVTQLMGSDVPSLGLQQWITASDVHQLGSVVPGEQKAKSGSQASIKTGRTSEDGPEGPEMRAMRTFATSRFSADLVALDITESSPTGGVEVQRFLQEKLPKGNTMAMKPRETTLDWKGHMVSPNYFRVINASIHVVVFVGCAAYALDLVTNKYPQANLMFSWPIFFARLGGMATAVWTALLFLSMARSILTICSRCLPRRGRSFWFTFLDCHKDLHIEAGKALVFYSAIHIVGHCIGTVPGVLQKDVAELNQLLGCAQEDPPYLLHWDLSIFHWPSCPLKEADKPMTFTEALFLTMPGLTGFFLVVVLAVVAVTSRHKFRARSFECFWNLHNLAIILWPLLLFLHGSQGWIGIGIPLVIVVCGLPMLLYTATRVARLFRYYCAGRSVKILRAVVRLGKDEGPEGSLVQLEVTKPMCLWSWKRNAGMYAYICLPDYSKLQWHPFTITSGYDDETVNFLIAGIGDWTQELASRCLNGTRLPRLALDGPFSAPTQSALDKRVLIAVGAGVGVTPFISLLSTLVSELVSETKHGLVEAHFYWISREPTEFIFAWNILQKWLKHPILQSKIFIHLYCTAKGPTQNLKGFLFREAVRRQCIVDRKHFKSHLTDWLKQNEVQSLGPQFPWAWAEGGSEDLIWVKCQSLESEGVAAAFKTIHSEQSSRYSTTSLGGEDCAEMFPVCFGRPHFKRDIASIGKARPGMNIHVYICGNDGLVGDLQSVCNSCAQEALARSRQNRTALQKYLVHYERFG</sequence>
<dbReference type="EMBL" id="CAMXCT010000230">
    <property type="protein sequence ID" value="CAI3975893.1"/>
    <property type="molecule type" value="Genomic_DNA"/>
</dbReference>
<dbReference type="GO" id="GO:0016175">
    <property type="term" value="F:superoxide-generating NAD(P)H oxidase activity"/>
    <property type="evidence" value="ECO:0007669"/>
    <property type="project" value="TreeGrafter"/>
</dbReference>
<dbReference type="AlphaFoldDB" id="A0A9P1BP39"/>
<dbReference type="GO" id="GO:0043020">
    <property type="term" value="C:NADPH oxidase complex"/>
    <property type="evidence" value="ECO:0007669"/>
    <property type="project" value="TreeGrafter"/>
</dbReference>
<dbReference type="SUPFAM" id="SSF52343">
    <property type="entry name" value="Ferredoxin reductase-like, C-terminal NADP-linked domain"/>
    <property type="match status" value="1"/>
</dbReference>
<feature type="transmembrane region" description="Helical" evidence="3">
    <location>
        <begin position="369"/>
        <end position="392"/>
    </location>
</feature>
<feature type="region of interest" description="Disordered" evidence="2">
    <location>
        <begin position="110"/>
        <end position="137"/>
    </location>
</feature>
<name>A0A9P1BP39_9DINO</name>
<dbReference type="EMBL" id="CAMXCT020000230">
    <property type="protein sequence ID" value="CAL1129268.1"/>
    <property type="molecule type" value="Genomic_DNA"/>
</dbReference>
<feature type="transmembrane region" description="Helical" evidence="3">
    <location>
        <begin position="404"/>
        <end position="422"/>
    </location>
</feature>
<keyword evidence="3" id="KW-0812">Transmembrane</keyword>
<accession>A0A9P1BP39</accession>
<dbReference type="InterPro" id="IPR017938">
    <property type="entry name" value="Riboflavin_synthase-like_b-brl"/>
</dbReference>
<evidence type="ECO:0000256" key="2">
    <source>
        <dbReference type="SAM" id="MobiDB-lite"/>
    </source>
</evidence>
<dbReference type="GO" id="GO:0042554">
    <property type="term" value="P:superoxide anion generation"/>
    <property type="evidence" value="ECO:0007669"/>
    <property type="project" value="TreeGrafter"/>
</dbReference>
<dbReference type="InterPro" id="IPR013121">
    <property type="entry name" value="Fe_red_NAD-bd_6"/>
</dbReference>
<organism evidence="5">
    <name type="scientific">Cladocopium goreaui</name>
    <dbReference type="NCBI Taxonomy" id="2562237"/>
    <lineage>
        <taxon>Eukaryota</taxon>
        <taxon>Sar</taxon>
        <taxon>Alveolata</taxon>
        <taxon>Dinophyceae</taxon>
        <taxon>Suessiales</taxon>
        <taxon>Symbiodiniaceae</taxon>
        <taxon>Cladocopium</taxon>
    </lineage>
</organism>
<dbReference type="PANTHER" id="PTHR11972:SF153">
    <property type="entry name" value="SUPEROXIDE-GENERATING NADPH OXIDASE HEAVY CHAIN SUBUNIT A"/>
    <property type="match status" value="1"/>
</dbReference>